<dbReference type="AlphaFoldDB" id="A0A7X6I2B3"/>
<dbReference type="GO" id="GO:0003677">
    <property type="term" value="F:DNA binding"/>
    <property type="evidence" value="ECO:0007669"/>
    <property type="project" value="UniProtKB-KW"/>
</dbReference>
<organism evidence="1 2">
    <name type="scientific">Vagococcus fluvialis</name>
    <dbReference type="NCBI Taxonomy" id="2738"/>
    <lineage>
        <taxon>Bacteria</taxon>
        <taxon>Bacillati</taxon>
        <taxon>Bacillota</taxon>
        <taxon>Bacilli</taxon>
        <taxon>Lactobacillales</taxon>
        <taxon>Enterococcaceae</taxon>
        <taxon>Vagococcus</taxon>
    </lineage>
</organism>
<proteinExistence type="predicted"/>
<reference evidence="1 2" key="1">
    <citation type="submission" date="2020-03" db="EMBL/GenBank/DDBJ databases">
        <title>Bacterial samples isolated from urine from healthy bovine heifers (Gyr breed).</title>
        <authorList>
            <person name="Giannattasio-Ferraz S."/>
            <person name="Maskeri L."/>
            <person name="Penido A."/>
            <person name="Barbosa-Stancioli E.F."/>
            <person name="Putonti C."/>
        </authorList>
    </citation>
    <scope>NUCLEOTIDE SEQUENCE [LARGE SCALE GENOMIC DNA]</scope>
    <source>
        <strain evidence="1 2">UFMG-H7</strain>
    </source>
</reference>
<keyword evidence="1" id="KW-0238">DNA-binding</keyword>
<sequence>MIKQLLSEKIIPKKRLLTQVEAREYLNRSAGTINTLVRMGEIKQVKEPSVDGKKPRPKYDIRDLDAYIQKHKDKEMKSYKPIHKQKSR</sequence>
<dbReference type="EMBL" id="JAAVMB010000003">
    <property type="protein sequence ID" value="NKC67221.1"/>
    <property type="molecule type" value="Genomic_DNA"/>
</dbReference>
<protein>
    <submittedName>
        <fullName evidence="1">DNA-binding protein</fullName>
    </submittedName>
</protein>
<evidence type="ECO:0000313" key="1">
    <source>
        <dbReference type="EMBL" id="NKC67221.1"/>
    </source>
</evidence>
<dbReference type="Proteomes" id="UP000521358">
    <property type="component" value="Unassembled WGS sequence"/>
</dbReference>
<accession>A0A7X6I2B3</accession>
<gene>
    <name evidence="1" type="ORF">HED35_03900</name>
</gene>
<comment type="caution">
    <text evidence="1">The sequence shown here is derived from an EMBL/GenBank/DDBJ whole genome shotgun (WGS) entry which is preliminary data.</text>
</comment>
<name>A0A7X6I2B3_9ENTE</name>
<evidence type="ECO:0000313" key="2">
    <source>
        <dbReference type="Proteomes" id="UP000521358"/>
    </source>
</evidence>